<sequence>MSRLLTKLGIFRARYPETASAILALLTEKPSALRRGITAALPAETSACAIRESLADLMDIGLIKLSPEKSYRLARPVKFIASLAPVRMSKMENNILALLNQKNVITASDVFNEYGVIRAQFLKPVRRLIERGLVEFHDVPLAPLSTSYRRHYTFKNPE</sequence>
<protein>
    <recommendedName>
        <fullName evidence="3">Transcriptional regulator</fullName>
    </recommendedName>
</protein>
<dbReference type="RefSeq" id="WP_040113209.1">
    <property type="nucleotide sequence ID" value="NZ_JAFCXS010000015.1"/>
</dbReference>
<dbReference type="EMBL" id="JAFCXS010000015">
    <property type="protein sequence ID" value="MBM0748957.1"/>
    <property type="molecule type" value="Genomic_DNA"/>
</dbReference>
<name>A0ABS1Z993_9GAMM</name>
<dbReference type="Proteomes" id="UP000809137">
    <property type="component" value="Unassembled WGS sequence"/>
</dbReference>
<organism evidence="1 2">
    <name type="scientific">Pantoea eucrina</name>
    <dbReference type="NCBI Taxonomy" id="472693"/>
    <lineage>
        <taxon>Bacteria</taxon>
        <taxon>Pseudomonadati</taxon>
        <taxon>Pseudomonadota</taxon>
        <taxon>Gammaproteobacteria</taxon>
        <taxon>Enterobacterales</taxon>
        <taxon>Erwiniaceae</taxon>
        <taxon>Pantoea</taxon>
    </lineage>
</organism>
<evidence type="ECO:0000313" key="1">
    <source>
        <dbReference type="EMBL" id="MBM0748957.1"/>
    </source>
</evidence>
<gene>
    <name evidence="1" type="ORF">JJB79_16320</name>
</gene>
<evidence type="ECO:0008006" key="3">
    <source>
        <dbReference type="Google" id="ProtNLM"/>
    </source>
</evidence>
<comment type="caution">
    <text evidence="1">The sequence shown here is derived from an EMBL/GenBank/DDBJ whole genome shotgun (WGS) entry which is preliminary data.</text>
</comment>
<keyword evidence="2" id="KW-1185">Reference proteome</keyword>
<accession>A0ABS1Z993</accession>
<reference evidence="1 2" key="1">
    <citation type="submission" date="2021-01" db="EMBL/GenBank/DDBJ databases">
        <title>Complete genome sequence of Pantoea eucrina OB49, a heavy metal tolerant bacterium with PGPR potential isolated from wheat in Algeria.</title>
        <authorList>
            <person name="Lekired A."/>
            <person name="Ouzari I.H."/>
        </authorList>
    </citation>
    <scope>NUCLEOTIDE SEQUENCE [LARGE SCALE GENOMIC DNA]</scope>
    <source>
        <strain evidence="1 2">OB49</strain>
    </source>
</reference>
<proteinExistence type="predicted"/>
<evidence type="ECO:0000313" key="2">
    <source>
        <dbReference type="Proteomes" id="UP000809137"/>
    </source>
</evidence>